<name>E3BKJ6_9VIBR</name>
<dbReference type="Proteomes" id="UP000002943">
    <property type="component" value="Unassembled WGS sequence"/>
</dbReference>
<accession>E3BKJ6</accession>
<dbReference type="EMBL" id="AEIU01000074">
    <property type="protein sequence ID" value="EFP96581.1"/>
    <property type="molecule type" value="Genomic_DNA"/>
</dbReference>
<keyword evidence="2" id="KW-1185">Reference proteome</keyword>
<evidence type="ECO:0000313" key="2">
    <source>
        <dbReference type="Proteomes" id="UP000002943"/>
    </source>
</evidence>
<proteinExistence type="predicted"/>
<reference evidence="1 2" key="1">
    <citation type="journal article" date="2012" name="Int. J. Syst. Evol. Microbiol.">
        <title>Vibrio caribbeanicus sp. nov., isolated from the marine sponge Scleritoderma cyanea.</title>
        <authorList>
            <person name="Hoffmann M."/>
            <person name="Monday S.R."/>
            <person name="Allard M.W."/>
            <person name="Strain E.A."/>
            <person name="Whittaker P."/>
            <person name="Naum M."/>
            <person name="McCarthy P.J."/>
            <person name="Lopez J.V."/>
            <person name="Fischer M."/>
            <person name="Brown E.W."/>
        </authorList>
    </citation>
    <scope>NUCLEOTIDE SEQUENCE [LARGE SCALE GENOMIC DNA]</scope>
    <source>
        <strain evidence="1 2">ATCC BAA-2122</strain>
    </source>
</reference>
<dbReference type="AlphaFoldDB" id="E3BKJ6"/>
<protein>
    <submittedName>
        <fullName evidence="1">Uncharacterized protein</fullName>
    </submittedName>
</protein>
<evidence type="ECO:0000313" key="1">
    <source>
        <dbReference type="EMBL" id="EFP96581.1"/>
    </source>
</evidence>
<comment type="caution">
    <text evidence="1">The sequence shown here is derived from an EMBL/GenBank/DDBJ whole genome shotgun (WGS) entry which is preliminary data.</text>
</comment>
<sequence>MDKEVTVFDCIKNEEGLEFLDAIEIGLNLSEYSSSAEENSEE</sequence>
<gene>
    <name evidence="1" type="ORF">VIBC2010_05394</name>
</gene>
<organism evidence="1 2">
    <name type="scientific">Vibrio caribbeanicus ATCC BAA-2122</name>
    <dbReference type="NCBI Taxonomy" id="796620"/>
    <lineage>
        <taxon>Bacteria</taxon>
        <taxon>Pseudomonadati</taxon>
        <taxon>Pseudomonadota</taxon>
        <taxon>Gammaproteobacteria</taxon>
        <taxon>Vibrionales</taxon>
        <taxon>Vibrionaceae</taxon>
        <taxon>Vibrio</taxon>
    </lineage>
</organism>